<comment type="caution">
    <text evidence="1">The sequence shown here is derived from an EMBL/GenBank/DDBJ whole genome shotgun (WGS) entry which is preliminary data.</text>
</comment>
<protein>
    <submittedName>
        <fullName evidence="1">Uncharacterized protein</fullName>
    </submittedName>
</protein>
<keyword evidence="2" id="KW-1185">Reference proteome</keyword>
<dbReference type="EMBL" id="JBHSNC010000057">
    <property type="protein sequence ID" value="MFC5532364.1"/>
    <property type="molecule type" value="Genomic_DNA"/>
</dbReference>
<name>A0ABW0R560_9BACL</name>
<dbReference type="Proteomes" id="UP001596108">
    <property type="component" value="Unassembled WGS sequence"/>
</dbReference>
<evidence type="ECO:0000313" key="1">
    <source>
        <dbReference type="EMBL" id="MFC5532364.1"/>
    </source>
</evidence>
<reference evidence="2" key="1">
    <citation type="journal article" date="2019" name="Int. J. Syst. Evol. Microbiol.">
        <title>The Global Catalogue of Microorganisms (GCM) 10K type strain sequencing project: providing services to taxonomists for standard genome sequencing and annotation.</title>
        <authorList>
            <consortium name="The Broad Institute Genomics Platform"/>
            <consortium name="The Broad Institute Genome Sequencing Center for Infectious Disease"/>
            <person name="Wu L."/>
            <person name="Ma J."/>
        </authorList>
    </citation>
    <scope>NUCLEOTIDE SEQUENCE [LARGE SCALE GENOMIC DNA]</scope>
    <source>
        <strain evidence="2">CGMCC 1.18578</strain>
    </source>
</reference>
<sequence length="132" mass="14972">MPIVLALIIGSVAAFLVLRDSDGSSIKKAVEAVEKEINHTQLTLHPFLSKFKLTDVVTIVEEHGDTSGTVKVKGRVDAYEQHNANDDTLAPVFLFFETTVSYYEDQYVVDRVNYEVDEKRIDEYFDKLEAEK</sequence>
<gene>
    <name evidence="1" type="ORF">ACFPQ4_23355</name>
</gene>
<dbReference type="RefSeq" id="WP_378114325.1">
    <property type="nucleotide sequence ID" value="NZ_JBHSNC010000057.1"/>
</dbReference>
<proteinExistence type="predicted"/>
<accession>A0ABW0R560</accession>
<organism evidence="1 2">
    <name type="scientific">Cohnella yongneupensis</name>
    <dbReference type="NCBI Taxonomy" id="425006"/>
    <lineage>
        <taxon>Bacteria</taxon>
        <taxon>Bacillati</taxon>
        <taxon>Bacillota</taxon>
        <taxon>Bacilli</taxon>
        <taxon>Bacillales</taxon>
        <taxon>Paenibacillaceae</taxon>
        <taxon>Cohnella</taxon>
    </lineage>
</organism>
<evidence type="ECO:0000313" key="2">
    <source>
        <dbReference type="Proteomes" id="UP001596108"/>
    </source>
</evidence>